<dbReference type="InterPro" id="IPR029063">
    <property type="entry name" value="SAM-dependent_MTases_sf"/>
</dbReference>
<evidence type="ECO:0000313" key="3">
    <source>
        <dbReference type="Proteomes" id="UP001231362"/>
    </source>
</evidence>
<feature type="domain" description="DNA methylase adenine-specific" evidence="1">
    <location>
        <begin position="54"/>
        <end position="163"/>
    </location>
</feature>
<comment type="caution">
    <text evidence="2">The sequence shown here is derived from an EMBL/GenBank/DDBJ whole genome shotgun (WGS) entry which is preliminary data.</text>
</comment>
<dbReference type="EMBL" id="JAUSTU010000004">
    <property type="protein sequence ID" value="MDQ0154935.1"/>
    <property type="molecule type" value="Genomic_DNA"/>
</dbReference>
<evidence type="ECO:0000259" key="1">
    <source>
        <dbReference type="Pfam" id="PF02384"/>
    </source>
</evidence>
<dbReference type="Gene3D" id="3.40.50.150">
    <property type="entry name" value="Vaccinia Virus protein VP39"/>
    <property type="match status" value="1"/>
</dbReference>
<dbReference type="Pfam" id="PF02384">
    <property type="entry name" value="N6_Mtase"/>
    <property type="match status" value="1"/>
</dbReference>
<dbReference type="InterPro" id="IPR003356">
    <property type="entry name" value="DNA_methylase_A-5"/>
</dbReference>
<protein>
    <submittedName>
        <fullName evidence="2">Type I restriction-modification system DNA methylase subunit</fullName>
    </submittedName>
</protein>
<gene>
    <name evidence="2" type="ORF">J2S07_001239</name>
</gene>
<organism evidence="2 3">
    <name type="scientific">Anoxybacillus andreesenii</name>
    <dbReference type="NCBI Taxonomy" id="1325932"/>
    <lineage>
        <taxon>Bacteria</taxon>
        <taxon>Bacillati</taxon>
        <taxon>Bacillota</taxon>
        <taxon>Bacilli</taxon>
        <taxon>Bacillales</taxon>
        <taxon>Anoxybacillaceae</taxon>
        <taxon>Anoxybacillus</taxon>
    </lineage>
</organism>
<sequence>MNRTKQINELLGINDSYQAPTRLMEILYDRGRRETLFAKFLELFDYDVNYDWFHEYFQEEHADRKVKKQDFTPRSVNELITQLVGADDYDGSHYDPCAGTGGMTITAWNRDRYKHSPFDYRPSWYVYTCEELSDRAIPFLLFNMLIRGMNAVIIHCDVLTRKSYGAFFVQNDTDNHLGFSSLNVMPYSDEVAQHLSVEWVEERYTPLVESPEVMPEHITNHVPRGEVSDFTRLFYALCGVDTK</sequence>
<dbReference type="GO" id="GO:0032259">
    <property type="term" value="P:methylation"/>
    <property type="evidence" value="ECO:0007669"/>
    <property type="project" value="UniProtKB-KW"/>
</dbReference>
<reference evidence="2 3" key="1">
    <citation type="submission" date="2023-07" db="EMBL/GenBank/DDBJ databases">
        <title>Genomic Encyclopedia of Type Strains, Phase IV (KMG-IV): sequencing the most valuable type-strain genomes for metagenomic binning, comparative biology and taxonomic classification.</title>
        <authorList>
            <person name="Goeker M."/>
        </authorList>
    </citation>
    <scope>NUCLEOTIDE SEQUENCE [LARGE SCALE GENOMIC DNA]</scope>
    <source>
        <strain evidence="2 3">DSM 23948</strain>
    </source>
</reference>
<dbReference type="Proteomes" id="UP001231362">
    <property type="component" value="Unassembled WGS sequence"/>
</dbReference>
<accession>A0ABT9V244</accession>
<dbReference type="GO" id="GO:0008168">
    <property type="term" value="F:methyltransferase activity"/>
    <property type="evidence" value="ECO:0007669"/>
    <property type="project" value="UniProtKB-KW"/>
</dbReference>
<dbReference type="SUPFAM" id="SSF53335">
    <property type="entry name" value="S-adenosyl-L-methionine-dependent methyltransferases"/>
    <property type="match status" value="1"/>
</dbReference>
<proteinExistence type="predicted"/>
<evidence type="ECO:0000313" key="2">
    <source>
        <dbReference type="EMBL" id="MDQ0154935.1"/>
    </source>
</evidence>
<keyword evidence="3" id="KW-1185">Reference proteome</keyword>
<keyword evidence="2" id="KW-0808">Transferase</keyword>
<keyword evidence="2" id="KW-0489">Methyltransferase</keyword>
<name>A0ABT9V244_9BACL</name>
<dbReference type="RefSeq" id="WP_307149515.1">
    <property type="nucleotide sequence ID" value="NZ_JAUSTU010000004.1"/>
</dbReference>